<evidence type="ECO:0000313" key="1">
    <source>
        <dbReference type="EMBL" id="KAJ8123436.1"/>
    </source>
</evidence>
<evidence type="ECO:0000313" key="2">
    <source>
        <dbReference type="Proteomes" id="UP001153334"/>
    </source>
</evidence>
<reference evidence="1" key="1">
    <citation type="submission" date="2022-11" db="EMBL/GenBank/DDBJ databases">
        <title>Genome Sequence of Nemania bipapillata.</title>
        <authorList>
            <person name="Buettner E."/>
        </authorList>
    </citation>
    <scope>NUCLEOTIDE SEQUENCE</scope>
    <source>
        <strain evidence="1">CP14</strain>
    </source>
</reference>
<dbReference type="EMBL" id="JAPESX010000084">
    <property type="protein sequence ID" value="KAJ8123436.1"/>
    <property type="molecule type" value="Genomic_DNA"/>
</dbReference>
<sequence length="220" mass="23082">MKGIGSAAAITAVGLLAIAGNADPVPRSAKCKQPLVQDKPLVNSIHLKDLLKCAQDLEDFAYATPARNRVHGSEGHKNTVKYFKDTLESLGDYYKVELQEYTTEVTLASSTEFSADGTELVTSSFEFGNNGTWADIPLANVANLGCDPEDVPDTVAGNVALIARGTCTFVQKLTNAGAKGAVAAMIYNNGEVGPAAGTLAGVNELIPARRSPARARTGRT</sequence>
<name>A0ACC2J7R3_9PEZI</name>
<dbReference type="Proteomes" id="UP001153334">
    <property type="component" value="Unassembled WGS sequence"/>
</dbReference>
<gene>
    <name evidence="1" type="ORF">ONZ43_g619</name>
</gene>
<keyword evidence="2" id="KW-1185">Reference proteome</keyword>
<accession>A0ACC2J7R3</accession>
<organism evidence="1 2">
    <name type="scientific">Nemania bipapillata</name>
    <dbReference type="NCBI Taxonomy" id="110536"/>
    <lineage>
        <taxon>Eukaryota</taxon>
        <taxon>Fungi</taxon>
        <taxon>Dikarya</taxon>
        <taxon>Ascomycota</taxon>
        <taxon>Pezizomycotina</taxon>
        <taxon>Sordariomycetes</taxon>
        <taxon>Xylariomycetidae</taxon>
        <taxon>Xylariales</taxon>
        <taxon>Xylariaceae</taxon>
        <taxon>Nemania</taxon>
    </lineage>
</organism>
<comment type="caution">
    <text evidence="1">The sequence shown here is derived from an EMBL/GenBank/DDBJ whole genome shotgun (WGS) entry which is preliminary data.</text>
</comment>
<protein>
    <submittedName>
        <fullName evidence="1">Uncharacterized protein</fullName>
    </submittedName>
</protein>
<proteinExistence type="predicted"/>